<gene>
    <name evidence="2" type="ORF">EYF80_028398</name>
</gene>
<dbReference type="EMBL" id="SRLO01000316">
    <property type="protein sequence ID" value="TNN61381.1"/>
    <property type="molecule type" value="Genomic_DNA"/>
</dbReference>
<feature type="compositionally biased region" description="Basic and acidic residues" evidence="1">
    <location>
        <begin position="75"/>
        <end position="91"/>
    </location>
</feature>
<keyword evidence="3" id="KW-1185">Reference proteome</keyword>
<dbReference type="Proteomes" id="UP000314294">
    <property type="component" value="Unassembled WGS sequence"/>
</dbReference>
<evidence type="ECO:0000313" key="3">
    <source>
        <dbReference type="Proteomes" id="UP000314294"/>
    </source>
</evidence>
<accession>A0A4Z2H6Z1</accession>
<reference evidence="2 3" key="1">
    <citation type="submission" date="2019-03" db="EMBL/GenBank/DDBJ databases">
        <title>First draft genome of Liparis tanakae, snailfish: a comprehensive survey of snailfish specific genes.</title>
        <authorList>
            <person name="Kim W."/>
            <person name="Song I."/>
            <person name="Jeong J.-H."/>
            <person name="Kim D."/>
            <person name="Kim S."/>
            <person name="Ryu S."/>
            <person name="Song J.Y."/>
            <person name="Lee S.K."/>
        </authorList>
    </citation>
    <scope>NUCLEOTIDE SEQUENCE [LARGE SCALE GENOMIC DNA]</scope>
    <source>
        <tissue evidence="2">Muscle</tissue>
    </source>
</reference>
<evidence type="ECO:0000313" key="2">
    <source>
        <dbReference type="EMBL" id="TNN61381.1"/>
    </source>
</evidence>
<sequence length="154" mass="17389">MTMSWGVSAEEVVPVEVVPVEVVPVEVVQMERSDIYRSRFLASCPCVLLVGFGEREVTDPPTAGKIDEPTLYLNERLEPEVERSPAPRREVTTSARLGTKEGKEGGKESKEDKHEARKEGEKGRKEGREARHEARKEGKETWKEGNEESKARRQ</sequence>
<feature type="compositionally biased region" description="Basic and acidic residues" evidence="1">
    <location>
        <begin position="98"/>
        <end position="154"/>
    </location>
</feature>
<feature type="region of interest" description="Disordered" evidence="1">
    <location>
        <begin position="54"/>
        <end position="154"/>
    </location>
</feature>
<dbReference type="AlphaFoldDB" id="A0A4Z2H6Z1"/>
<protein>
    <submittedName>
        <fullName evidence="2">Uncharacterized protein</fullName>
    </submittedName>
</protein>
<organism evidence="2 3">
    <name type="scientific">Liparis tanakae</name>
    <name type="common">Tanaka's snailfish</name>
    <dbReference type="NCBI Taxonomy" id="230148"/>
    <lineage>
        <taxon>Eukaryota</taxon>
        <taxon>Metazoa</taxon>
        <taxon>Chordata</taxon>
        <taxon>Craniata</taxon>
        <taxon>Vertebrata</taxon>
        <taxon>Euteleostomi</taxon>
        <taxon>Actinopterygii</taxon>
        <taxon>Neopterygii</taxon>
        <taxon>Teleostei</taxon>
        <taxon>Neoteleostei</taxon>
        <taxon>Acanthomorphata</taxon>
        <taxon>Eupercaria</taxon>
        <taxon>Perciformes</taxon>
        <taxon>Cottioidei</taxon>
        <taxon>Cottales</taxon>
        <taxon>Liparidae</taxon>
        <taxon>Liparis</taxon>
    </lineage>
</organism>
<evidence type="ECO:0000256" key="1">
    <source>
        <dbReference type="SAM" id="MobiDB-lite"/>
    </source>
</evidence>
<name>A0A4Z2H6Z1_9TELE</name>
<proteinExistence type="predicted"/>
<comment type="caution">
    <text evidence="2">The sequence shown here is derived from an EMBL/GenBank/DDBJ whole genome shotgun (WGS) entry which is preliminary data.</text>
</comment>